<proteinExistence type="predicted"/>
<accession>A0A9E8JYK8</accession>
<keyword evidence="1" id="KW-0472">Membrane</keyword>
<evidence type="ECO:0000313" key="2">
    <source>
        <dbReference type="EMBL" id="UZT28979.1"/>
    </source>
</evidence>
<organism evidence="2">
    <name type="scientific">Nucleocytoviricota sp</name>
    <dbReference type="NCBI Taxonomy" id="2809609"/>
    <lineage>
        <taxon>Viruses</taxon>
        <taxon>Varidnaviria</taxon>
        <taxon>Bamfordvirae</taxon>
        <taxon>Nucleocytoviricota</taxon>
    </lineage>
</organism>
<name>A0A9E8JYK8_9VIRU</name>
<keyword evidence="1" id="KW-0812">Transmembrane</keyword>
<reference evidence="2" key="1">
    <citation type="submission" date="2022-10" db="EMBL/GenBank/DDBJ databases">
        <title>Genomics discovery of giant fungal viruses from subsurface oceanic crustal fluids.</title>
        <authorList>
            <person name="Bhattacharjee A.S."/>
            <person name="Schulz F."/>
            <person name="Woyke T."/>
            <person name="Orcutt B.N."/>
            <person name="Matinez Martinez J."/>
        </authorList>
    </citation>
    <scope>NUCLEOTIDE SEQUENCE</scope>
    <source>
        <strain evidence="2">VSAG1.JdFR</strain>
    </source>
</reference>
<evidence type="ECO:0000256" key="1">
    <source>
        <dbReference type="SAM" id="Phobius"/>
    </source>
</evidence>
<keyword evidence="1" id="KW-1133">Transmembrane helix</keyword>
<protein>
    <submittedName>
        <fullName evidence="2">Uncharacterized protein</fullName>
    </submittedName>
</protein>
<dbReference type="EMBL" id="OP765507">
    <property type="protein sequence ID" value="UZT28979.1"/>
    <property type="molecule type" value="Genomic_DNA"/>
</dbReference>
<feature type="transmembrane region" description="Helical" evidence="1">
    <location>
        <begin position="7"/>
        <end position="27"/>
    </location>
</feature>
<sequence>MSYKKKLINIIFFYFILPNYQVVNMVFGDSVIDDIVRVSDEEIERVMNLFHERCKEIEGESWQDKLDTLNKCNCCEKHKINKPSKFGVWYELPFHNTQDRNCECNCRHMSRMICRTICGSVDDNE</sequence>